<name>D4DR52_NEIEG</name>
<evidence type="ECO:0000313" key="1">
    <source>
        <dbReference type="EMBL" id="EFE49800.1"/>
    </source>
</evidence>
<reference evidence="1 2" key="1">
    <citation type="submission" date="2010-02" db="EMBL/GenBank/DDBJ databases">
        <authorList>
            <person name="Weinstock G."/>
            <person name="Sodergren E."/>
            <person name="Clifton S."/>
            <person name="Fulton L."/>
            <person name="Fulton B."/>
            <person name="Courtney L."/>
            <person name="Fronick C."/>
            <person name="Harrison M."/>
            <person name="Strong C."/>
            <person name="Farmer C."/>
            <person name="Delahaunty K."/>
            <person name="Markovic C."/>
            <person name="Hall O."/>
            <person name="Minx P."/>
            <person name="Tomlinson C."/>
            <person name="Mitreva M."/>
            <person name="Nelson J."/>
            <person name="Hou S."/>
            <person name="Wollam A."/>
            <person name="Pepin K.H."/>
            <person name="Johnson M."/>
            <person name="Bhonagiri V."/>
            <person name="Zhang X."/>
            <person name="Suruliraj S."/>
            <person name="Warren W."/>
            <person name="Chinwalla A."/>
            <person name="Mardis E.R."/>
            <person name="Wilson R.K."/>
        </authorList>
    </citation>
    <scope>NUCLEOTIDE SEQUENCE [LARGE SCALE GENOMIC DNA]</scope>
    <source>
        <strain evidence="1 2">ATCC 29315</strain>
    </source>
</reference>
<protein>
    <submittedName>
        <fullName evidence="1">Uncharacterized protein</fullName>
    </submittedName>
</protein>
<evidence type="ECO:0000313" key="2">
    <source>
        <dbReference type="Proteomes" id="UP000005536"/>
    </source>
</evidence>
<proteinExistence type="predicted"/>
<accession>D4DR52</accession>
<comment type="caution">
    <text evidence="1">The sequence shown here is derived from an EMBL/GenBank/DDBJ whole genome shotgun (WGS) entry which is preliminary data.</text>
</comment>
<dbReference type="AlphaFoldDB" id="D4DR52"/>
<dbReference type="EMBL" id="ADBF01000042">
    <property type="protein sequence ID" value="EFE49800.1"/>
    <property type="molecule type" value="Genomic_DNA"/>
</dbReference>
<dbReference type="Proteomes" id="UP000005536">
    <property type="component" value="Unassembled WGS sequence"/>
</dbReference>
<organism evidence="1 2">
    <name type="scientific">Neisseria elongata subsp. glycolytica ATCC 29315</name>
    <dbReference type="NCBI Taxonomy" id="546263"/>
    <lineage>
        <taxon>Bacteria</taxon>
        <taxon>Pseudomonadati</taxon>
        <taxon>Pseudomonadota</taxon>
        <taxon>Betaproteobacteria</taxon>
        <taxon>Neisseriales</taxon>
        <taxon>Neisseriaceae</taxon>
        <taxon>Neisseria</taxon>
    </lineage>
</organism>
<sequence>MAAAAFDGGQQAVAVVGNQQEGDIGRRFFQYFQQAVGCLGVHAFGRMDENDAFAAAHGGQLDVFDQAAYGIDFDLQQFAADGFAFGYFGGEFVEVGVAVLGEQVAGGALPAGLAVCRCLFAQQCSGQMAGEGGFAGIFPAGKEQGVGQLPPVGGKLLPVGLMPGIDHVREGAVRTGALYSRARFCNSGRLKA</sequence>
<gene>
    <name evidence="1" type="ORF">NEIELOOT_01545</name>
</gene>